<feature type="transmembrane region" description="Helical" evidence="2">
    <location>
        <begin position="147"/>
        <end position="165"/>
    </location>
</feature>
<organism evidence="3 4">
    <name type="scientific">Paenibacillus profundus</name>
    <dbReference type="NCBI Taxonomy" id="1173085"/>
    <lineage>
        <taxon>Bacteria</taxon>
        <taxon>Bacillati</taxon>
        <taxon>Bacillota</taxon>
        <taxon>Bacilli</taxon>
        <taxon>Bacillales</taxon>
        <taxon>Paenibacillaceae</taxon>
        <taxon>Paenibacillus</taxon>
    </lineage>
</organism>
<dbReference type="InterPro" id="IPR036259">
    <property type="entry name" value="MFS_trans_sf"/>
</dbReference>
<proteinExistence type="predicted"/>
<evidence type="ECO:0000313" key="4">
    <source>
        <dbReference type="Proteomes" id="UP001199916"/>
    </source>
</evidence>
<dbReference type="PANTHER" id="PTHR23530">
    <property type="entry name" value="TRANSPORT PROTEIN-RELATED"/>
    <property type="match status" value="1"/>
</dbReference>
<gene>
    <name evidence="3" type="ORF">LQV63_10295</name>
</gene>
<accession>A0ABS8YGT7</accession>
<feature type="transmembrane region" description="Helical" evidence="2">
    <location>
        <begin position="99"/>
        <end position="120"/>
    </location>
</feature>
<evidence type="ECO:0000313" key="3">
    <source>
        <dbReference type="EMBL" id="MCE5169703.1"/>
    </source>
</evidence>
<feature type="transmembrane region" description="Helical" evidence="2">
    <location>
        <begin position="171"/>
        <end position="189"/>
    </location>
</feature>
<feature type="transmembrane region" description="Helical" evidence="2">
    <location>
        <begin position="388"/>
        <end position="410"/>
    </location>
</feature>
<dbReference type="Pfam" id="PF07690">
    <property type="entry name" value="MFS_1"/>
    <property type="match status" value="1"/>
</dbReference>
<keyword evidence="4" id="KW-1185">Reference proteome</keyword>
<keyword evidence="2" id="KW-0472">Membrane</keyword>
<dbReference type="InterPro" id="IPR011701">
    <property type="entry name" value="MFS"/>
</dbReference>
<feature type="transmembrane region" description="Helical" evidence="2">
    <location>
        <begin position="7"/>
        <end position="30"/>
    </location>
</feature>
<keyword evidence="2" id="KW-0812">Transmembrane</keyword>
<feature type="transmembrane region" description="Helical" evidence="2">
    <location>
        <begin position="225"/>
        <end position="243"/>
    </location>
</feature>
<feature type="transmembrane region" description="Helical" evidence="2">
    <location>
        <begin position="42"/>
        <end position="64"/>
    </location>
</feature>
<dbReference type="Gene3D" id="1.20.1250.20">
    <property type="entry name" value="MFS general substrate transporter like domains"/>
    <property type="match status" value="1"/>
</dbReference>
<keyword evidence="2" id="KW-1133">Transmembrane helix</keyword>
<dbReference type="RefSeq" id="WP_233696619.1">
    <property type="nucleotide sequence ID" value="NZ_JAJNBZ010000006.1"/>
</dbReference>
<dbReference type="SUPFAM" id="SSF103473">
    <property type="entry name" value="MFS general substrate transporter"/>
    <property type="match status" value="1"/>
</dbReference>
<dbReference type="InterPro" id="IPR053160">
    <property type="entry name" value="MFS_DHA3_Transporter"/>
</dbReference>
<reference evidence="3 4" key="1">
    <citation type="submission" date="2021-11" db="EMBL/GenBank/DDBJ databases">
        <title>Draft genome sequence of Paenibacillus profundus YoMME, a new Gram-positive bacteria with exoelectrogenic properties.</title>
        <authorList>
            <person name="Hubenova Y."/>
            <person name="Hubenova E."/>
            <person name="Manasiev Y."/>
            <person name="Peykov S."/>
            <person name="Mitov M."/>
        </authorList>
    </citation>
    <scope>NUCLEOTIDE SEQUENCE [LARGE SCALE GENOMIC DNA]</scope>
    <source>
        <strain evidence="3 4">YoMME</strain>
    </source>
</reference>
<dbReference type="Proteomes" id="UP001199916">
    <property type="component" value="Unassembled WGS sequence"/>
</dbReference>
<name>A0ABS8YGT7_9BACL</name>
<feature type="transmembrane region" description="Helical" evidence="2">
    <location>
        <begin position="71"/>
        <end position="93"/>
    </location>
</feature>
<sequence>MNLRASQVYMIMMSMTALAISTMSTTYGIYLIGELGLNPFQLVMMGTVMECTALIFEGVTGVVADTYSRRLSVIIGMFVLGAGFVLEGSVQWIGALTPFISVFMWILVAEFVSGFGWTFISGADMAWIVDEVGEKNVGHLFMRAKRVSLIATLLGIALSVGLSTVAPNLPFVAAGLFYLGLGVFLMLFMKETKFVRPERTAHSTHWHEMKTTWVTGAKVVRRHPVLLMIVAVTLFSGAASEGYDRLWEAHLITDIGFPQGVLSSMAMWFGLISVLTTIIGMLAVRATEKRLDMSNERSVFYGMFVLTAAHIAAILSFAFSPSFAWALGSLLAIGVIRTLKEPIYNTWLNMNIENKSRATVLSMISQSDALGQAAGGPLVGWVGNRISVRASLVVAAVLLSPILAVFARVLRKR</sequence>
<dbReference type="EMBL" id="JAJNBZ010000006">
    <property type="protein sequence ID" value="MCE5169703.1"/>
    <property type="molecule type" value="Genomic_DNA"/>
</dbReference>
<comment type="subcellular location">
    <subcellularLocation>
        <location evidence="1">Cell membrane</location>
        <topology evidence="1">Multi-pass membrane protein</topology>
    </subcellularLocation>
</comment>
<feature type="transmembrane region" description="Helical" evidence="2">
    <location>
        <begin position="263"/>
        <end position="286"/>
    </location>
</feature>
<evidence type="ECO:0000256" key="2">
    <source>
        <dbReference type="SAM" id="Phobius"/>
    </source>
</evidence>
<protein>
    <submittedName>
        <fullName evidence="3">MFS transporter</fullName>
    </submittedName>
</protein>
<dbReference type="PANTHER" id="PTHR23530:SF1">
    <property type="entry name" value="PERMEASE, MAJOR FACILITATOR SUPERFAMILY-RELATED"/>
    <property type="match status" value="1"/>
</dbReference>
<evidence type="ECO:0000256" key="1">
    <source>
        <dbReference type="ARBA" id="ARBA00004651"/>
    </source>
</evidence>
<feature type="transmembrane region" description="Helical" evidence="2">
    <location>
        <begin position="298"/>
        <end position="317"/>
    </location>
</feature>
<comment type="caution">
    <text evidence="3">The sequence shown here is derived from an EMBL/GenBank/DDBJ whole genome shotgun (WGS) entry which is preliminary data.</text>
</comment>